<dbReference type="InterPro" id="IPR006129">
    <property type="entry name" value="AdhesinB"/>
</dbReference>
<dbReference type="EMBL" id="VDFQ02000001">
    <property type="protein sequence ID" value="KAA1424437.1"/>
    <property type="molecule type" value="Genomic_DNA"/>
</dbReference>
<dbReference type="InterPro" id="IPR050492">
    <property type="entry name" value="Bact_metal-bind_prot9"/>
</dbReference>
<evidence type="ECO:0000256" key="4">
    <source>
        <dbReference type="ARBA" id="ARBA00022729"/>
    </source>
</evidence>
<dbReference type="PANTHER" id="PTHR42953:SF1">
    <property type="entry name" value="METAL-BINDING PROTEIN HI_0362-RELATED"/>
    <property type="match status" value="1"/>
</dbReference>
<dbReference type="Gene3D" id="3.40.50.1980">
    <property type="entry name" value="Nitrogenase molybdenum iron protein domain"/>
    <property type="match status" value="2"/>
</dbReference>
<protein>
    <submittedName>
        <fullName evidence="7">Zinc ABC transporter substrate-binding protein</fullName>
    </submittedName>
</protein>
<dbReference type="GO" id="GO:0030001">
    <property type="term" value="P:metal ion transport"/>
    <property type="evidence" value="ECO:0007669"/>
    <property type="project" value="InterPro"/>
</dbReference>
<evidence type="ECO:0000256" key="2">
    <source>
        <dbReference type="ARBA" id="ARBA00022448"/>
    </source>
</evidence>
<dbReference type="PANTHER" id="PTHR42953">
    <property type="entry name" value="HIGH-AFFINITY ZINC UPTAKE SYSTEM PROTEIN ZNUA-RELATED"/>
    <property type="match status" value="1"/>
</dbReference>
<dbReference type="RefSeq" id="WP_149767249.1">
    <property type="nucleotide sequence ID" value="NZ_VDFQ02000001.1"/>
</dbReference>
<dbReference type="AlphaFoldDB" id="A0A5Q6S237"/>
<dbReference type="PRINTS" id="PR00690">
    <property type="entry name" value="ADHESNFAMILY"/>
</dbReference>
<comment type="subcellular location">
    <subcellularLocation>
        <location evidence="1">Cell envelope</location>
    </subcellularLocation>
</comment>
<evidence type="ECO:0000256" key="6">
    <source>
        <dbReference type="SAM" id="SignalP"/>
    </source>
</evidence>
<dbReference type="Pfam" id="PF01297">
    <property type="entry name" value="ZnuA"/>
    <property type="match status" value="1"/>
</dbReference>
<evidence type="ECO:0000313" key="7">
    <source>
        <dbReference type="EMBL" id="KAA1424437.1"/>
    </source>
</evidence>
<name>A0A5Q6S237_9ACTN</name>
<feature type="chain" id="PRO_5024406729" evidence="6">
    <location>
        <begin position="24"/>
        <end position="305"/>
    </location>
</feature>
<feature type="signal peptide" evidence="6">
    <location>
        <begin position="1"/>
        <end position="23"/>
    </location>
</feature>
<gene>
    <name evidence="7" type="ORF">FE697_000430</name>
</gene>
<comment type="caution">
    <text evidence="7">The sequence shown here is derived from an EMBL/GenBank/DDBJ whole genome shotgun (WGS) entry which is preliminary data.</text>
</comment>
<evidence type="ECO:0000256" key="3">
    <source>
        <dbReference type="ARBA" id="ARBA00022723"/>
    </source>
</evidence>
<accession>A0A5Q6S237</accession>
<keyword evidence="3" id="KW-0479">Metal-binding</keyword>
<keyword evidence="2 5" id="KW-0813">Transport</keyword>
<dbReference type="PRINTS" id="PR00691">
    <property type="entry name" value="ADHESINB"/>
</dbReference>
<dbReference type="OrthoDB" id="9810636at2"/>
<organism evidence="7 8">
    <name type="scientific">Mumia zhuanghuii</name>
    <dbReference type="NCBI Taxonomy" id="2585211"/>
    <lineage>
        <taxon>Bacteria</taxon>
        <taxon>Bacillati</taxon>
        <taxon>Actinomycetota</taxon>
        <taxon>Actinomycetes</taxon>
        <taxon>Propionibacteriales</taxon>
        <taxon>Nocardioidaceae</taxon>
        <taxon>Mumia</taxon>
    </lineage>
</organism>
<keyword evidence="4 6" id="KW-0732">Signal</keyword>
<dbReference type="Proteomes" id="UP000307768">
    <property type="component" value="Unassembled WGS sequence"/>
</dbReference>
<evidence type="ECO:0000256" key="5">
    <source>
        <dbReference type="RuleBase" id="RU003512"/>
    </source>
</evidence>
<evidence type="ECO:0000313" key="8">
    <source>
        <dbReference type="Proteomes" id="UP000307768"/>
    </source>
</evidence>
<comment type="similarity">
    <text evidence="5">Belongs to the bacterial solute-binding protein 9 family.</text>
</comment>
<proteinExistence type="inferred from homology"/>
<dbReference type="InterPro" id="IPR047701">
    <property type="entry name" value="AztC-like"/>
</dbReference>
<dbReference type="SUPFAM" id="SSF53807">
    <property type="entry name" value="Helical backbone' metal receptor"/>
    <property type="match status" value="1"/>
</dbReference>
<dbReference type="InterPro" id="IPR006127">
    <property type="entry name" value="ZnuA-like"/>
</dbReference>
<dbReference type="GO" id="GO:0030313">
    <property type="term" value="C:cell envelope"/>
    <property type="evidence" value="ECO:0007669"/>
    <property type="project" value="UniProtKB-SubCell"/>
</dbReference>
<dbReference type="InterPro" id="IPR006128">
    <property type="entry name" value="Lipoprotein_PsaA-like"/>
</dbReference>
<dbReference type="NCBIfam" id="NF040870">
    <property type="entry name" value="AztC"/>
    <property type="match status" value="1"/>
</dbReference>
<dbReference type="PROSITE" id="PS51257">
    <property type="entry name" value="PROKAR_LIPOPROTEIN"/>
    <property type="match status" value="1"/>
</dbReference>
<reference evidence="7 8" key="1">
    <citation type="submission" date="2019-09" db="EMBL/GenBank/DDBJ databases">
        <title>Mumia zhuanghuii sp. nov. isolated from the intestinal contents of plateau pika (Ochotona curzoniae) in the Qinghai-Tibet plateau of China.</title>
        <authorList>
            <person name="Tian Z."/>
        </authorList>
    </citation>
    <scope>NUCLEOTIDE SEQUENCE [LARGE SCALE GENOMIC DNA]</scope>
    <source>
        <strain evidence="8">350</strain>
    </source>
</reference>
<sequence>MVRRLAVLVAAIISAVASLTACGAVTRDAGPTVVVTTNILGDVVSEVVGDEAEVVVLMPPAADPHSFEISARTAATVEGADLVVSNGLGLEEGIQNTVDAAADAGVAVLPVAERTDPLPYAAGDSAGQHDPHFWTDPVRVRTAVRLVADQVTAHVPGVDATVIARQAASYERELDALDAEMRTAFGAIPADRRNLVTNHHVLGYLADRYGFEVVGAVIPSGTTLASPSAADLDDLATTVRRTGVPAVFADSSQPDRLAQVLAETARIDVEVVPLYSESLTADGEASTYLGMMRANAAAIARGLTP</sequence>
<evidence type="ECO:0000256" key="1">
    <source>
        <dbReference type="ARBA" id="ARBA00004196"/>
    </source>
</evidence>
<dbReference type="GO" id="GO:0046872">
    <property type="term" value="F:metal ion binding"/>
    <property type="evidence" value="ECO:0007669"/>
    <property type="project" value="UniProtKB-KW"/>
</dbReference>
<dbReference type="GO" id="GO:0007155">
    <property type="term" value="P:cell adhesion"/>
    <property type="evidence" value="ECO:0007669"/>
    <property type="project" value="InterPro"/>
</dbReference>